<dbReference type="InterPro" id="IPR036477">
    <property type="entry name" value="Formyl_transf_N_sf"/>
</dbReference>
<evidence type="ECO:0000256" key="1">
    <source>
        <dbReference type="ARBA" id="ARBA00012261"/>
    </source>
</evidence>
<sequence length="677" mass="75518">MLRRSGFLGRTITSTRRYSSLPAIKHHDPLHILFCGADRFSIHSLRALTQLRKSRPDKIASIDVLCRPDKRVGRGYKRTQSVPIKPVAAEFGLTLHQNDSLKDWQAPIEINLIVAVSFGLLVPGRLLSAAKYGGLNVHPSLLPQLSGPAPIQRALLQNCTETGVTLQTMHPTRFDHGAILSQETTAIDKERRLDVVVDLLGSIGADLLSKGIESGAFIPPLPAPELQQSAHPASYASKITPEDRRIDWATWTAADIILRDEVLGSLWDSVTYSRCENDGPNLSPGKRVKFGVHNRPTHWSSEDTPIPARRDQLQARRWRRATQPPNDVAPPSAKFAKYNIEPAGPTYDADVYEQHLTHADWTKEDTDRLVATYRDCNGKWPVIVDHYESERRRTMEELKARFYSLLNILLALGTPISSMGGPEWGLYEILRSFEPAKEASRKRLAEGHMQRRQEEVDEETVLLGELQRIMLHQVTLDSEREDLRRRLDHPQANSNSYPYSTSQSLTQLWQQLLAADRAKKSQRLRPTGNSSYDGQGFATDNPISARPNASVPDSSNRRNVRESLPSATTPQSALPVDLSKAELSKYGVVTGQDKLPSGVTFASDRLSKPRIAKSTLQTDKIAAILTHAGVPDLIPLPTPAVVESFDAVMTTVHTLLDLRKLAEKEEQELRVRQAETS</sequence>
<organism evidence="4 5">
    <name type="scientific">Friedmanniomyces endolithicus</name>
    <dbReference type="NCBI Taxonomy" id="329885"/>
    <lineage>
        <taxon>Eukaryota</taxon>
        <taxon>Fungi</taxon>
        <taxon>Dikarya</taxon>
        <taxon>Ascomycota</taxon>
        <taxon>Pezizomycotina</taxon>
        <taxon>Dothideomycetes</taxon>
        <taxon>Dothideomycetidae</taxon>
        <taxon>Mycosphaerellales</taxon>
        <taxon>Teratosphaeriaceae</taxon>
        <taxon>Friedmanniomyces</taxon>
    </lineage>
</organism>
<dbReference type="CDD" id="cd08646">
    <property type="entry name" value="FMT_core_Met-tRNA-FMT_N"/>
    <property type="match status" value="1"/>
</dbReference>
<feature type="region of interest" description="Disordered" evidence="2">
    <location>
        <begin position="519"/>
        <end position="573"/>
    </location>
</feature>
<dbReference type="OrthoDB" id="19740at2759"/>
<dbReference type="EMBL" id="NAJP01000051">
    <property type="protein sequence ID" value="TKA37572.1"/>
    <property type="molecule type" value="Genomic_DNA"/>
</dbReference>
<accession>A0A4U0UQJ7</accession>
<dbReference type="EC" id="2.1.2.9" evidence="1"/>
<name>A0A4U0UQJ7_9PEZI</name>
<protein>
    <recommendedName>
        <fullName evidence="1">methionyl-tRNA formyltransferase</fullName>
        <ecNumber evidence="1">2.1.2.9</ecNumber>
    </recommendedName>
</protein>
<dbReference type="Gene3D" id="1.10.10.60">
    <property type="entry name" value="Homeodomain-like"/>
    <property type="match status" value="1"/>
</dbReference>
<dbReference type="GO" id="GO:0004479">
    <property type="term" value="F:methionyl-tRNA formyltransferase activity"/>
    <property type="evidence" value="ECO:0007669"/>
    <property type="project" value="UniProtKB-EC"/>
</dbReference>
<proteinExistence type="predicted"/>
<evidence type="ECO:0000256" key="2">
    <source>
        <dbReference type="SAM" id="MobiDB-lite"/>
    </source>
</evidence>
<dbReference type="InterPro" id="IPR001005">
    <property type="entry name" value="SANT/Myb"/>
</dbReference>
<dbReference type="InterPro" id="IPR041711">
    <property type="entry name" value="Met-tRNA-FMT_N"/>
</dbReference>
<dbReference type="SMART" id="SM00717">
    <property type="entry name" value="SANT"/>
    <property type="match status" value="1"/>
</dbReference>
<evidence type="ECO:0000259" key="3">
    <source>
        <dbReference type="PROSITE" id="PS50090"/>
    </source>
</evidence>
<dbReference type="InterPro" id="IPR002376">
    <property type="entry name" value="Formyl_transf_N"/>
</dbReference>
<dbReference type="Proteomes" id="UP000310066">
    <property type="component" value="Unassembled WGS sequence"/>
</dbReference>
<dbReference type="GO" id="GO:0005739">
    <property type="term" value="C:mitochondrion"/>
    <property type="evidence" value="ECO:0007669"/>
    <property type="project" value="TreeGrafter"/>
</dbReference>
<reference evidence="4 5" key="1">
    <citation type="submission" date="2017-03" db="EMBL/GenBank/DDBJ databases">
        <title>Genomes of endolithic fungi from Antarctica.</title>
        <authorList>
            <person name="Coleine C."/>
            <person name="Masonjones S."/>
            <person name="Stajich J.E."/>
        </authorList>
    </citation>
    <scope>NUCLEOTIDE SEQUENCE [LARGE SCALE GENOMIC DNA]</scope>
    <source>
        <strain evidence="4 5">CCFEE 5311</strain>
    </source>
</reference>
<dbReference type="PANTHER" id="PTHR11138:SF5">
    <property type="entry name" value="METHIONYL-TRNA FORMYLTRANSFERASE, MITOCHONDRIAL"/>
    <property type="match status" value="1"/>
</dbReference>
<dbReference type="PANTHER" id="PTHR11138">
    <property type="entry name" value="METHIONYL-TRNA FORMYLTRANSFERASE"/>
    <property type="match status" value="1"/>
</dbReference>
<dbReference type="AlphaFoldDB" id="A0A4U0UQJ7"/>
<dbReference type="InterPro" id="IPR032563">
    <property type="entry name" value="DAMP1_SANT-like"/>
</dbReference>
<evidence type="ECO:0000313" key="4">
    <source>
        <dbReference type="EMBL" id="TKA37572.1"/>
    </source>
</evidence>
<dbReference type="Pfam" id="PF16282">
    <property type="entry name" value="SANT_DAMP1_like"/>
    <property type="match status" value="1"/>
</dbReference>
<dbReference type="SUPFAM" id="SSF53328">
    <property type="entry name" value="Formyltransferase"/>
    <property type="match status" value="1"/>
</dbReference>
<dbReference type="STRING" id="329885.A0A4U0UQJ7"/>
<dbReference type="Pfam" id="PF00551">
    <property type="entry name" value="Formyl_trans_N"/>
    <property type="match status" value="1"/>
</dbReference>
<evidence type="ECO:0000313" key="5">
    <source>
        <dbReference type="Proteomes" id="UP000310066"/>
    </source>
</evidence>
<gene>
    <name evidence="4" type="ORF">B0A54_11530</name>
</gene>
<comment type="caution">
    <text evidence="4">The sequence shown here is derived from an EMBL/GenBank/DDBJ whole genome shotgun (WGS) entry which is preliminary data.</text>
</comment>
<dbReference type="PROSITE" id="PS50090">
    <property type="entry name" value="MYB_LIKE"/>
    <property type="match status" value="1"/>
</dbReference>
<dbReference type="Gene3D" id="3.40.50.12230">
    <property type="match status" value="1"/>
</dbReference>
<feature type="domain" description="Myb-like" evidence="3">
    <location>
        <begin position="353"/>
        <end position="406"/>
    </location>
</feature>